<evidence type="ECO:0008006" key="7">
    <source>
        <dbReference type="Google" id="ProtNLM"/>
    </source>
</evidence>
<feature type="compositionally biased region" description="Basic and acidic residues" evidence="1">
    <location>
        <begin position="1"/>
        <end position="11"/>
    </location>
</feature>
<name>A0A232M2G5_9EURO</name>
<dbReference type="PROSITE" id="PS50090">
    <property type="entry name" value="MYB_LIKE"/>
    <property type="match status" value="1"/>
</dbReference>
<feature type="domain" description="HTH myb-type" evidence="4">
    <location>
        <begin position="114"/>
        <end position="167"/>
    </location>
</feature>
<evidence type="ECO:0000259" key="4">
    <source>
        <dbReference type="PROSITE" id="PS51294"/>
    </source>
</evidence>
<proteinExistence type="predicted"/>
<reference evidence="5 6" key="1">
    <citation type="journal article" date="2015" name="Environ. Microbiol.">
        <title>Metagenome sequence of Elaphomyces granulatus from sporocarp tissue reveals Ascomycota ectomycorrhizal fingerprints of genome expansion and a Proteobacteria-rich microbiome.</title>
        <authorList>
            <person name="Quandt C.A."/>
            <person name="Kohler A."/>
            <person name="Hesse C.N."/>
            <person name="Sharpton T.J."/>
            <person name="Martin F."/>
            <person name="Spatafora J.W."/>
        </authorList>
    </citation>
    <scope>NUCLEOTIDE SEQUENCE [LARGE SCALE GENOMIC DNA]</scope>
    <source>
        <strain evidence="5 6">OSC145934</strain>
    </source>
</reference>
<dbReference type="AlphaFoldDB" id="A0A232M2G5"/>
<dbReference type="CDD" id="cd00167">
    <property type="entry name" value="SANT"/>
    <property type="match status" value="2"/>
</dbReference>
<accession>A0A232M2G5</accession>
<keyword evidence="2" id="KW-0472">Membrane</keyword>
<dbReference type="InterPro" id="IPR009057">
    <property type="entry name" value="Homeodomain-like_sf"/>
</dbReference>
<dbReference type="GO" id="GO:0000278">
    <property type="term" value="P:mitotic cell cycle"/>
    <property type="evidence" value="ECO:0007669"/>
    <property type="project" value="TreeGrafter"/>
</dbReference>
<dbReference type="SUPFAM" id="SSF46689">
    <property type="entry name" value="Homeodomain-like"/>
    <property type="match status" value="1"/>
</dbReference>
<dbReference type="Pfam" id="PF00249">
    <property type="entry name" value="Myb_DNA-binding"/>
    <property type="match status" value="1"/>
</dbReference>
<sequence>MDSTSVERRPSTDNFAAIRSPQTSKRLKTSVAASAPSRPITQPHPLSAYPATLPLEGLMPTAPPIPPQNPRKRRISPQPGIAVPMPPPPPAPIPTEPQPNTVVSTIAQEPAPKKKGRTNTPWTAEEEQRLKAMRDAGSSWSEIAKTFPTRTEGSVKKHWYKDMHYAEFAEDEVRSSFIILFLFSFLFFFFECDMSQSKMTSQSIALREAIKEYEANKWKVIGQKVGKPAKACEQYAKEHFKNL</sequence>
<feature type="region of interest" description="Disordered" evidence="1">
    <location>
        <begin position="1"/>
        <end position="99"/>
    </location>
</feature>
<keyword evidence="2" id="KW-1133">Transmembrane helix</keyword>
<dbReference type="SMART" id="SM00717">
    <property type="entry name" value="SANT"/>
    <property type="match status" value="2"/>
</dbReference>
<dbReference type="PANTHER" id="PTHR45614:SF238">
    <property type="entry name" value="MYB-LIKE TRANSCRIPTION FACTOR (EUROFUNG)"/>
    <property type="match status" value="1"/>
</dbReference>
<dbReference type="GO" id="GO:0005634">
    <property type="term" value="C:nucleus"/>
    <property type="evidence" value="ECO:0007669"/>
    <property type="project" value="TreeGrafter"/>
</dbReference>
<dbReference type="PANTHER" id="PTHR45614">
    <property type="entry name" value="MYB PROTEIN-RELATED"/>
    <property type="match status" value="1"/>
</dbReference>
<dbReference type="EMBL" id="NPHW01002876">
    <property type="protein sequence ID" value="OXV10573.1"/>
    <property type="molecule type" value="Genomic_DNA"/>
</dbReference>
<dbReference type="Proteomes" id="UP000243515">
    <property type="component" value="Unassembled WGS sequence"/>
</dbReference>
<keyword evidence="6" id="KW-1185">Reference proteome</keyword>
<evidence type="ECO:0000256" key="2">
    <source>
        <dbReference type="SAM" id="Phobius"/>
    </source>
</evidence>
<comment type="caution">
    <text evidence="5">The sequence shown here is derived from an EMBL/GenBank/DDBJ whole genome shotgun (WGS) entry which is preliminary data.</text>
</comment>
<dbReference type="Gene3D" id="1.10.10.60">
    <property type="entry name" value="Homeodomain-like"/>
    <property type="match status" value="1"/>
</dbReference>
<dbReference type="GO" id="GO:0045944">
    <property type="term" value="P:positive regulation of transcription by RNA polymerase II"/>
    <property type="evidence" value="ECO:0007669"/>
    <property type="project" value="TreeGrafter"/>
</dbReference>
<keyword evidence="2" id="KW-0812">Transmembrane</keyword>
<gene>
    <name evidence="5" type="ORF">Egran_01669</name>
</gene>
<dbReference type="InterPro" id="IPR017930">
    <property type="entry name" value="Myb_dom"/>
</dbReference>
<organism evidence="5 6">
    <name type="scientific">Elaphomyces granulatus</name>
    <dbReference type="NCBI Taxonomy" id="519963"/>
    <lineage>
        <taxon>Eukaryota</taxon>
        <taxon>Fungi</taxon>
        <taxon>Dikarya</taxon>
        <taxon>Ascomycota</taxon>
        <taxon>Pezizomycotina</taxon>
        <taxon>Eurotiomycetes</taxon>
        <taxon>Eurotiomycetidae</taxon>
        <taxon>Eurotiales</taxon>
        <taxon>Elaphomycetaceae</taxon>
        <taxon>Elaphomyces</taxon>
    </lineage>
</organism>
<dbReference type="PROSITE" id="PS51294">
    <property type="entry name" value="HTH_MYB"/>
    <property type="match status" value="1"/>
</dbReference>
<evidence type="ECO:0000256" key="1">
    <source>
        <dbReference type="SAM" id="MobiDB-lite"/>
    </source>
</evidence>
<feature type="transmembrane region" description="Helical" evidence="2">
    <location>
        <begin position="173"/>
        <end position="190"/>
    </location>
</feature>
<dbReference type="GO" id="GO:0000981">
    <property type="term" value="F:DNA-binding transcription factor activity, RNA polymerase II-specific"/>
    <property type="evidence" value="ECO:0007669"/>
    <property type="project" value="TreeGrafter"/>
</dbReference>
<evidence type="ECO:0000313" key="6">
    <source>
        <dbReference type="Proteomes" id="UP000243515"/>
    </source>
</evidence>
<protein>
    <recommendedName>
        <fullName evidence="7">Myb-like domain-containing protein</fullName>
    </recommendedName>
</protein>
<dbReference type="OrthoDB" id="2143914at2759"/>
<feature type="domain" description="Myb-like" evidence="3">
    <location>
        <begin position="114"/>
        <end position="163"/>
    </location>
</feature>
<evidence type="ECO:0000313" key="5">
    <source>
        <dbReference type="EMBL" id="OXV10573.1"/>
    </source>
</evidence>
<dbReference type="GO" id="GO:0000978">
    <property type="term" value="F:RNA polymerase II cis-regulatory region sequence-specific DNA binding"/>
    <property type="evidence" value="ECO:0007669"/>
    <property type="project" value="TreeGrafter"/>
</dbReference>
<evidence type="ECO:0000259" key="3">
    <source>
        <dbReference type="PROSITE" id="PS50090"/>
    </source>
</evidence>
<feature type="compositionally biased region" description="Pro residues" evidence="1">
    <location>
        <begin position="84"/>
        <end position="97"/>
    </location>
</feature>
<dbReference type="InterPro" id="IPR050560">
    <property type="entry name" value="MYB_TF"/>
</dbReference>
<dbReference type="InterPro" id="IPR001005">
    <property type="entry name" value="SANT/Myb"/>
</dbReference>